<dbReference type="EMBL" id="CP144052">
    <property type="protein sequence ID" value="WWD16532.1"/>
    <property type="molecule type" value="Genomic_DNA"/>
</dbReference>
<keyword evidence="13" id="KW-0443">Lipid metabolism</keyword>
<evidence type="ECO:0000256" key="20">
    <source>
        <dbReference type="SAM" id="MobiDB-lite"/>
    </source>
</evidence>
<feature type="compositionally biased region" description="Polar residues" evidence="20">
    <location>
        <begin position="1226"/>
        <end position="1237"/>
    </location>
</feature>
<name>A0AAJ8LEU4_9TREE</name>
<keyword evidence="8 21" id="KW-0812">Transmembrane</keyword>
<dbReference type="GO" id="GO:0000139">
    <property type="term" value="C:Golgi membrane"/>
    <property type="evidence" value="ECO:0007669"/>
    <property type="project" value="UniProtKB-SubCell"/>
</dbReference>
<keyword evidence="14" id="KW-0446">Lipid-binding</keyword>
<evidence type="ECO:0000256" key="17">
    <source>
        <dbReference type="ARBA" id="ARBA00023180"/>
    </source>
</evidence>
<evidence type="ECO:0000256" key="19">
    <source>
        <dbReference type="ARBA" id="ARBA00045958"/>
    </source>
</evidence>
<evidence type="ECO:0000256" key="3">
    <source>
        <dbReference type="ARBA" id="ARBA00004653"/>
    </source>
</evidence>
<evidence type="ECO:0000256" key="10">
    <source>
        <dbReference type="ARBA" id="ARBA00022824"/>
    </source>
</evidence>
<keyword evidence="17" id="KW-0325">Glycoprotein</keyword>
<dbReference type="InterPro" id="IPR053958">
    <property type="entry name" value="HMGCR/SNAP/NPC1-like_SSD"/>
</dbReference>
<evidence type="ECO:0000256" key="1">
    <source>
        <dbReference type="ARBA" id="ARBA00004477"/>
    </source>
</evidence>
<keyword evidence="7" id="KW-0853">WD repeat</keyword>
<dbReference type="SMART" id="SM00320">
    <property type="entry name" value="WD40"/>
    <property type="match status" value="2"/>
</dbReference>
<protein>
    <recommendedName>
        <fullName evidence="5">Sterol regulatory element-binding protein cleavage-activating protein</fullName>
    </recommendedName>
</protein>
<dbReference type="InterPro" id="IPR036322">
    <property type="entry name" value="WD40_repeat_dom_sf"/>
</dbReference>
<keyword evidence="10" id="KW-0256">Endoplasmic reticulum</keyword>
<feature type="transmembrane region" description="Helical" evidence="21">
    <location>
        <begin position="416"/>
        <end position="442"/>
    </location>
</feature>
<dbReference type="PANTHER" id="PTHR46378:SF1">
    <property type="entry name" value="STEROL REGULATORY ELEMENT-BINDING PROTEIN CLEAVAGE-ACTIVATING PROTEIN"/>
    <property type="match status" value="1"/>
</dbReference>
<evidence type="ECO:0000256" key="11">
    <source>
        <dbReference type="ARBA" id="ARBA00022989"/>
    </source>
</evidence>
<dbReference type="SUPFAM" id="SSF50978">
    <property type="entry name" value="WD40 repeat-like"/>
    <property type="match status" value="1"/>
</dbReference>
<comment type="function">
    <text evidence="19">Escort protein required for cholesterol as well as lipid homeostasis. Regulates export of the SCAP-SREBP complex from the endoplasmic reticulum to the Golgi upon low cholesterol, thereby regulating the processing of sterol regulatory element-binding proteins (SREBPs) SREBF1/SREBP1 and SREBF2/SREBP2. At high sterol concentrations, formation of a ternary complex with INSIG (INSIG1 or INSIG2) leads to mask the ER export signal in SCAP, promoting retention of the complex in the endoplasmic reticulum. Low sterol concentrations trigger release of INSIG, a conformational change in the SSD domain of SCAP, unmasking of the ER export signal, promoting recruitment into COPII-coated vesicles and transport of the SCAP-SREBP to the Golgi: in the Golgi, SREBPs are then processed, releasing the transcription factor fragment of SREBPs from the membrane, its import into the nucleus and up-regulation of LDLR, INSIG1 and the mevalonate pathway. Binds cholesterol via its SSD domain.</text>
</comment>
<keyword evidence="12" id="KW-0333">Golgi apparatus</keyword>
<feature type="region of interest" description="Disordered" evidence="20">
    <location>
        <begin position="1"/>
        <end position="78"/>
    </location>
</feature>
<evidence type="ECO:0000256" key="12">
    <source>
        <dbReference type="ARBA" id="ARBA00023034"/>
    </source>
</evidence>
<evidence type="ECO:0000256" key="16">
    <source>
        <dbReference type="ARBA" id="ARBA00023166"/>
    </source>
</evidence>
<reference evidence="23" key="1">
    <citation type="submission" date="2017-08" db="EMBL/GenBank/DDBJ databases">
        <authorList>
            <person name="Cuomo C."/>
            <person name="Billmyre B."/>
            <person name="Heitman J."/>
        </authorList>
    </citation>
    <scope>NUCLEOTIDE SEQUENCE</scope>
    <source>
        <strain evidence="23">CBS 12478</strain>
    </source>
</reference>
<keyword evidence="11 21" id="KW-1133">Transmembrane helix</keyword>
<feature type="domain" description="SSD" evidence="22">
    <location>
        <begin position="412"/>
        <end position="553"/>
    </location>
</feature>
<feature type="compositionally biased region" description="Polar residues" evidence="20">
    <location>
        <begin position="43"/>
        <end position="55"/>
    </location>
</feature>
<evidence type="ECO:0000313" key="23">
    <source>
        <dbReference type="EMBL" id="WWD16532.1"/>
    </source>
</evidence>
<evidence type="ECO:0000256" key="6">
    <source>
        <dbReference type="ARBA" id="ARBA00022548"/>
    </source>
</evidence>
<keyword evidence="15 21" id="KW-0472">Membrane</keyword>
<reference evidence="23" key="2">
    <citation type="submission" date="2024-01" db="EMBL/GenBank/DDBJ databases">
        <title>Comparative genomics of Cryptococcus and Kwoniella reveals pathogenesis evolution and contrasting modes of karyotype evolution via chromosome fusion or intercentromeric recombination.</title>
        <authorList>
            <person name="Coelho M.A."/>
            <person name="David-Palma M."/>
            <person name="Shea T."/>
            <person name="Bowers K."/>
            <person name="McGinley-Smith S."/>
            <person name="Mohammad A.W."/>
            <person name="Gnirke A."/>
            <person name="Yurkov A.M."/>
            <person name="Nowrousian M."/>
            <person name="Sun S."/>
            <person name="Cuomo C.A."/>
            <person name="Heitman J."/>
        </authorList>
    </citation>
    <scope>NUCLEOTIDE SEQUENCE</scope>
    <source>
        <strain evidence="23">CBS 12478</strain>
    </source>
</reference>
<comment type="similarity">
    <text evidence="4">Belongs to the WD repeat SCAP family.</text>
</comment>
<evidence type="ECO:0000256" key="8">
    <source>
        <dbReference type="ARBA" id="ARBA00022692"/>
    </source>
</evidence>
<dbReference type="PROSITE" id="PS50156">
    <property type="entry name" value="SSD"/>
    <property type="match status" value="1"/>
</dbReference>
<sequence length="1482" mass="160041">MSRHPGAGSTYSGTADAVASTSTAHLSTTNVRHRQHDKDTINHHSSPSTRGNDASATERPIRRKRRGRNGATGSRSRGLRWRKGLVAEAFRQFGEHCARNQIRTLLIDCLVMTNLFYPSLALYLQKRFPPLRPPSQSTHTSHRIPIHGGQASPSRRFQKEHPLSLLSTPVLDSFFPYPPPLLPRLPWAGWWGRDTGQWNDEEWTVTRVPLDDYHQEVHSAAQGDGEVRIMRVAWADVEDVLDRDAEAEERSWEERDHVLLRLVRDMAEDWEQQYRSTGQRCIRQLEVSPGESKSRPTGPCYVLTPKSDISTNDVSLVPMSSISGSSGSNSTIPNQVTAGSVAYSGNVYHSFSVPFQMPQNTTVDFAKAWINQLTHVAKKLEGEIFLEARGSRSGTDDLTGEWIVSLSNASKVHSRFGLAFTGVVQLCCSSVMSFSVLALLGWNGWGASHSESSLPTYVLPFVIVVVGAENMSTLTKAIFSIPFTHSVPARIGLGLSKVGSTIALTSLTDLVVLGVVWLCVNLQPVREFCLFAAVVIITDWFMLHTFFLTVLSIDAQRLELADVLASNKVGPASPSTPDSEADAATEAKNGGFSWRNVLRARTTKSGSLILLLMTVGLLYWLTERHRSTYNTTATLYGYTPSTRTTSTSSLPSASPSPFLTDSSTFAQLSPAELLWRAINPQGWPFSRVVVPAASIIVLPKTGHSMLPADIRKLSLPASRLLLPRLRPLFYLFKVVILPQAVTAGALYILLLYLLKDADLLDAQRDRLGRGDDAHSDETDGGSCSTKSGTHILVNNLKAHMLPCSHESDIDIVASSSDGQVAITIGIDNTVCLWRFHELQVGSGIREPLQASALSLQDPIMAAAVSEDNRHVAVCTNGGKVQVWEISEEGPVASQPLRQITQLSSARIIGIAFDDTESIMEDPFTASRPSFDQAPCDPVVLIALSSGSVVASSTQCESLTVIPPQSIGGGPACRVSFLRVDNTLTIAIIGQHDFDVWRKLDSGWNSTHIASGLSKEDRVTAISDLNPDMPGLMALGHRSGCIDIYDEPHGTIVTVGQSTSVEGIRKVGLVRPPFVRCSGCGQQSSDGYLVVSSTPSQVFIDRIAPPSPLGTSFCRCARRGSSMEDSATSTMTPQSPYRVLTPAKGKLAALVVPPSSARKKYSPGSSPRKSPSLLTPISNGEFPLSSHGGARRLSNLHRDDESSLNTGTVNGGSTLKAGRSSPIDKSFPSSASNGSATSPGAEMDITPLGAVSSPDGGGWEVLTNDHVLIGIRRAGEGIDDGQWQCWLIDLTCPFNGSTLVVETMDLNEVISRTQRGGEEVSGRRGRPAGGDGGGIPVSISMRDRRTERLHSLNGRAIFPERIGSFSVPTYEPLGYVEIREMVRLGGSNGRVANGGGGGVIAGFGNRLGLITLSSSKEREKTIKARTSFEYQHPQLGLGSAPISRRTVFPLTPPPPPSRRVEMMNLGMSGIPSIGQDSGAKKID</sequence>
<dbReference type="InterPro" id="IPR015943">
    <property type="entry name" value="WD40/YVTN_repeat-like_dom_sf"/>
</dbReference>
<feature type="transmembrane region" description="Helical" evidence="21">
    <location>
        <begin position="499"/>
        <end position="521"/>
    </location>
</feature>
<dbReference type="InterPro" id="IPR000731">
    <property type="entry name" value="SSD"/>
</dbReference>
<dbReference type="GO" id="GO:0032934">
    <property type="term" value="F:sterol binding"/>
    <property type="evidence" value="ECO:0007669"/>
    <property type="project" value="InterPro"/>
</dbReference>
<evidence type="ECO:0000256" key="14">
    <source>
        <dbReference type="ARBA" id="ARBA00023121"/>
    </source>
</evidence>
<evidence type="ECO:0000256" key="21">
    <source>
        <dbReference type="SAM" id="Phobius"/>
    </source>
</evidence>
<evidence type="ECO:0000256" key="9">
    <source>
        <dbReference type="ARBA" id="ARBA00022737"/>
    </source>
</evidence>
<feature type="compositionally biased region" description="Polar residues" evidence="20">
    <location>
        <begin position="9"/>
        <end position="30"/>
    </location>
</feature>
<dbReference type="GO" id="GO:0032933">
    <property type="term" value="P:SREBP signaling pathway"/>
    <property type="evidence" value="ECO:0007669"/>
    <property type="project" value="InterPro"/>
</dbReference>
<feature type="transmembrane region" description="Helical" evidence="21">
    <location>
        <begin position="528"/>
        <end position="553"/>
    </location>
</feature>
<dbReference type="InterPro" id="IPR001680">
    <property type="entry name" value="WD40_rpt"/>
</dbReference>
<comment type="subcellular location">
    <subcellularLocation>
        <location evidence="2">Cytoplasmic vesicle</location>
        <location evidence="2">COPII-coated vesicle membrane</location>
        <topology evidence="2">Multi-pass membrane protein</topology>
    </subcellularLocation>
    <subcellularLocation>
        <location evidence="1">Endoplasmic reticulum membrane</location>
        <topology evidence="1">Multi-pass membrane protein</topology>
    </subcellularLocation>
    <subcellularLocation>
        <location evidence="3">Golgi apparatus membrane</location>
        <topology evidence="3">Multi-pass membrane protein</topology>
    </subcellularLocation>
</comment>
<feature type="region of interest" description="Disordered" evidence="20">
    <location>
        <begin position="1153"/>
        <end position="1244"/>
    </location>
</feature>
<dbReference type="GeneID" id="43586726"/>
<feature type="compositionally biased region" description="Polar residues" evidence="20">
    <location>
        <begin position="1202"/>
        <end position="1212"/>
    </location>
</feature>
<proteinExistence type="inferred from homology"/>
<keyword evidence="9" id="KW-0677">Repeat</keyword>
<feature type="transmembrane region" description="Helical" evidence="21">
    <location>
        <begin position="605"/>
        <end position="622"/>
    </location>
</feature>
<evidence type="ECO:0000256" key="2">
    <source>
        <dbReference type="ARBA" id="ARBA00004557"/>
    </source>
</evidence>
<dbReference type="GO" id="GO:0005789">
    <property type="term" value="C:endoplasmic reticulum membrane"/>
    <property type="evidence" value="ECO:0007669"/>
    <property type="project" value="UniProtKB-SubCell"/>
</dbReference>
<feature type="compositionally biased region" description="Polar residues" evidence="20">
    <location>
        <begin position="1162"/>
        <end position="1177"/>
    </location>
</feature>
<dbReference type="RefSeq" id="XP_065822943.1">
    <property type="nucleotide sequence ID" value="XM_065966871.1"/>
</dbReference>
<accession>A0AAJ8LEU4</accession>
<keyword evidence="16" id="KW-1207">Sterol metabolism</keyword>
<evidence type="ECO:0000256" key="18">
    <source>
        <dbReference type="ARBA" id="ARBA00023221"/>
    </source>
</evidence>
<evidence type="ECO:0000256" key="15">
    <source>
        <dbReference type="ARBA" id="ARBA00023136"/>
    </source>
</evidence>
<evidence type="ECO:0000256" key="5">
    <source>
        <dbReference type="ARBA" id="ARBA00019541"/>
    </source>
</evidence>
<dbReference type="GO" id="GO:0032936">
    <property type="term" value="C:SREBP-SCAP complex"/>
    <property type="evidence" value="ECO:0007669"/>
    <property type="project" value="TreeGrafter"/>
</dbReference>
<keyword evidence="18" id="KW-0753">Steroid metabolism</keyword>
<organism evidence="23 24">
    <name type="scientific">Kwoniella shandongensis</name>
    <dbReference type="NCBI Taxonomy" id="1734106"/>
    <lineage>
        <taxon>Eukaryota</taxon>
        <taxon>Fungi</taxon>
        <taxon>Dikarya</taxon>
        <taxon>Basidiomycota</taxon>
        <taxon>Agaricomycotina</taxon>
        <taxon>Tremellomycetes</taxon>
        <taxon>Tremellales</taxon>
        <taxon>Cryptococcaceae</taxon>
        <taxon>Kwoniella</taxon>
    </lineage>
</organism>
<dbReference type="KEGG" id="ksn:43586726"/>
<feature type="transmembrane region" description="Helical" evidence="21">
    <location>
        <begin position="728"/>
        <end position="754"/>
    </location>
</feature>
<keyword evidence="6" id="KW-0153">Cholesterol metabolism</keyword>
<dbReference type="GO" id="GO:0012507">
    <property type="term" value="C:ER to Golgi transport vesicle membrane"/>
    <property type="evidence" value="ECO:0007669"/>
    <property type="project" value="UniProtKB-SubCell"/>
</dbReference>
<dbReference type="SUPFAM" id="SSF82866">
    <property type="entry name" value="Multidrug efflux transporter AcrB transmembrane domain"/>
    <property type="match status" value="1"/>
</dbReference>
<feature type="transmembrane region" description="Helical" evidence="21">
    <location>
        <begin position="454"/>
        <end position="479"/>
    </location>
</feature>
<feature type="region of interest" description="Disordered" evidence="20">
    <location>
        <begin position="1312"/>
        <end position="1336"/>
    </location>
</feature>
<dbReference type="GO" id="GO:0045540">
    <property type="term" value="P:regulation of cholesterol biosynthetic process"/>
    <property type="evidence" value="ECO:0007669"/>
    <property type="project" value="TreeGrafter"/>
</dbReference>
<gene>
    <name evidence="23" type="ORF">CI109_100959</name>
</gene>
<evidence type="ECO:0000313" key="24">
    <source>
        <dbReference type="Proteomes" id="UP000322225"/>
    </source>
</evidence>
<feature type="region of interest" description="Disordered" evidence="20">
    <location>
        <begin position="132"/>
        <end position="155"/>
    </location>
</feature>
<dbReference type="GO" id="GO:0008203">
    <property type="term" value="P:cholesterol metabolic process"/>
    <property type="evidence" value="ECO:0007669"/>
    <property type="project" value="UniProtKB-KW"/>
</dbReference>
<evidence type="ECO:0000256" key="4">
    <source>
        <dbReference type="ARBA" id="ARBA00007410"/>
    </source>
</evidence>
<dbReference type="PANTHER" id="PTHR46378">
    <property type="entry name" value="STEROL REGULATORY ELEMENT-BINDING PROTEIN CLEAVAGE-ACTIVATING PROTEIN"/>
    <property type="match status" value="1"/>
</dbReference>
<evidence type="ECO:0000259" key="22">
    <source>
        <dbReference type="PROSITE" id="PS50156"/>
    </source>
</evidence>
<dbReference type="InterPro" id="IPR030225">
    <property type="entry name" value="SCAP"/>
</dbReference>
<dbReference type="Pfam" id="PF12349">
    <property type="entry name" value="Sterol-sensing"/>
    <property type="match status" value="1"/>
</dbReference>
<evidence type="ECO:0000256" key="7">
    <source>
        <dbReference type="ARBA" id="ARBA00022574"/>
    </source>
</evidence>
<dbReference type="Proteomes" id="UP000322225">
    <property type="component" value="Chromosome 2"/>
</dbReference>
<dbReference type="Gene3D" id="2.130.10.10">
    <property type="entry name" value="YVTN repeat-like/Quinoprotein amine dehydrogenase"/>
    <property type="match status" value="1"/>
</dbReference>
<evidence type="ECO:0000256" key="13">
    <source>
        <dbReference type="ARBA" id="ARBA00023098"/>
    </source>
</evidence>
<keyword evidence="24" id="KW-1185">Reference proteome</keyword>